<dbReference type="InterPro" id="IPR014722">
    <property type="entry name" value="Rib_uL2_dom2"/>
</dbReference>
<dbReference type="STRING" id="908615.SAMN05421540_10196"/>
<dbReference type="Pfam" id="PF17136">
    <property type="entry name" value="ribosomal_L24"/>
    <property type="match status" value="1"/>
</dbReference>
<dbReference type="NCBIfam" id="TIGR01079">
    <property type="entry name" value="rplX_bact"/>
    <property type="match status" value="1"/>
</dbReference>
<dbReference type="InterPro" id="IPR003256">
    <property type="entry name" value="Ribosomal_uL24"/>
</dbReference>
<feature type="domain" description="KOW" evidence="10">
    <location>
        <begin position="5"/>
        <end position="32"/>
    </location>
</feature>
<keyword evidence="5 8" id="KW-0687">Ribonucleoprotein</keyword>
<dbReference type="Pfam" id="PF00467">
    <property type="entry name" value="KOW"/>
    <property type="match status" value="1"/>
</dbReference>
<dbReference type="InterPro" id="IPR005824">
    <property type="entry name" value="KOW"/>
</dbReference>
<reference evidence="11 12" key="1">
    <citation type="submission" date="2016-10" db="EMBL/GenBank/DDBJ databases">
        <authorList>
            <person name="de Groot N.N."/>
        </authorList>
    </citation>
    <scope>NUCLEOTIDE SEQUENCE [LARGE SCALE GENOMIC DNA]</scope>
    <source>
        <strain evidence="11 12">DSM 23581</strain>
    </source>
</reference>
<dbReference type="PANTHER" id="PTHR12903">
    <property type="entry name" value="MITOCHONDRIAL RIBOSOMAL PROTEIN L24"/>
    <property type="match status" value="1"/>
</dbReference>
<evidence type="ECO:0000256" key="4">
    <source>
        <dbReference type="ARBA" id="ARBA00022980"/>
    </source>
</evidence>
<evidence type="ECO:0000256" key="5">
    <source>
        <dbReference type="ARBA" id="ARBA00023274"/>
    </source>
</evidence>
<dbReference type="InterPro" id="IPR008991">
    <property type="entry name" value="Translation_prot_SH3-like_sf"/>
</dbReference>
<evidence type="ECO:0000256" key="8">
    <source>
        <dbReference type="HAMAP-Rule" id="MF_01326"/>
    </source>
</evidence>
<dbReference type="InterPro" id="IPR005825">
    <property type="entry name" value="Ribosomal_uL24_CS"/>
</dbReference>
<evidence type="ECO:0000313" key="11">
    <source>
        <dbReference type="EMBL" id="SDZ74022.1"/>
    </source>
</evidence>
<keyword evidence="3 8" id="KW-0694">RNA-binding</keyword>
<evidence type="ECO:0000256" key="9">
    <source>
        <dbReference type="RuleBase" id="RU003477"/>
    </source>
</evidence>
<comment type="similarity">
    <text evidence="1 8 9">Belongs to the universal ribosomal protein uL24 family.</text>
</comment>
<dbReference type="InterPro" id="IPR057264">
    <property type="entry name" value="Ribosomal_uL24_C"/>
</dbReference>
<comment type="subunit">
    <text evidence="8">Part of the 50S ribosomal subunit.</text>
</comment>
<dbReference type="GO" id="GO:0006412">
    <property type="term" value="P:translation"/>
    <property type="evidence" value="ECO:0007669"/>
    <property type="project" value="UniProtKB-UniRule"/>
</dbReference>
<evidence type="ECO:0000313" key="12">
    <source>
        <dbReference type="Proteomes" id="UP000198820"/>
    </source>
</evidence>
<sequence length="103" mass="11485">MKKFKIKVDDQVRVIAGEDKGKEGKVVKILKDKDRLIVEGVGMISKHQKPSASNPQGGIAEKEAPIHISNVSLLTKDNQTTRVGYKYEDGKKLRISKKTKEVI</sequence>
<keyword evidence="4 8" id="KW-0689">Ribosomal protein</keyword>
<dbReference type="PROSITE" id="PS01108">
    <property type="entry name" value="RIBOSOMAL_L24"/>
    <property type="match status" value="1"/>
</dbReference>
<organism evidence="11 12">
    <name type="scientific">Psychroflexus halocasei</name>
    <dbReference type="NCBI Taxonomy" id="908615"/>
    <lineage>
        <taxon>Bacteria</taxon>
        <taxon>Pseudomonadati</taxon>
        <taxon>Bacteroidota</taxon>
        <taxon>Flavobacteriia</taxon>
        <taxon>Flavobacteriales</taxon>
        <taxon>Flavobacteriaceae</taxon>
        <taxon>Psychroflexus</taxon>
    </lineage>
</organism>
<keyword evidence="2 8" id="KW-0699">rRNA-binding</keyword>
<comment type="function">
    <text evidence="7 8">One of the proteins that surrounds the polypeptide exit tunnel on the outside of the subunit.</text>
</comment>
<evidence type="ECO:0000256" key="3">
    <source>
        <dbReference type="ARBA" id="ARBA00022884"/>
    </source>
</evidence>
<dbReference type="Gene3D" id="2.30.30.30">
    <property type="match status" value="1"/>
</dbReference>
<accession>A0A1H3VIT7</accession>
<name>A0A1H3VIT7_9FLAO</name>
<dbReference type="CDD" id="cd06089">
    <property type="entry name" value="KOW_RPL26"/>
    <property type="match status" value="1"/>
</dbReference>
<proteinExistence type="inferred from homology"/>
<dbReference type="Proteomes" id="UP000198820">
    <property type="component" value="Unassembled WGS sequence"/>
</dbReference>
<dbReference type="RefSeq" id="WP_093237857.1">
    <property type="nucleotide sequence ID" value="NZ_FNQF01000001.1"/>
</dbReference>
<dbReference type="GO" id="GO:0019843">
    <property type="term" value="F:rRNA binding"/>
    <property type="evidence" value="ECO:0007669"/>
    <property type="project" value="UniProtKB-UniRule"/>
</dbReference>
<dbReference type="GO" id="GO:0003735">
    <property type="term" value="F:structural constituent of ribosome"/>
    <property type="evidence" value="ECO:0007669"/>
    <property type="project" value="InterPro"/>
</dbReference>
<evidence type="ECO:0000256" key="6">
    <source>
        <dbReference type="ARBA" id="ARBA00035206"/>
    </source>
</evidence>
<comment type="function">
    <text evidence="8">One of two assembly initiator proteins, it binds directly to the 5'-end of the 23S rRNA, where it nucleates assembly of the 50S subunit.</text>
</comment>
<dbReference type="GO" id="GO:1990904">
    <property type="term" value="C:ribonucleoprotein complex"/>
    <property type="evidence" value="ECO:0007669"/>
    <property type="project" value="UniProtKB-KW"/>
</dbReference>
<dbReference type="EMBL" id="FNQF01000001">
    <property type="protein sequence ID" value="SDZ74022.1"/>
    <property type="molecule type" value="Genomic_DNA"/>
</dbReference>
<dbReference type="FunFam" id="2.30.30.30:FF:000004">
    <property type="entry name" value="50S ribosomal protein L24"/>
    <property type="match status" value="1"/>
</dbReference>
<dbReference type="GO" id="GO:0005840">
    <property type="term" value="C:ribosome"/>
    <property type="evidence" value="ECO:0007669"/>
    <property type="project" value="UniProtKB-KW"/>
</dbReference>
<protein>
    <recommendedName>
        <fullName evidence="6 8">Large ribosomal subunit protein uL24</fullName>
    </recommendedName>
</protein>
<dbReference type="AlphaFoldDB" id="A0A1H3VIT7"/>
<dbReference type="HAMAP" id="MF_01326_B">
    <property type="entry name" value="Ribosomal_uL24_B"/>
    <property type="match status" value="1"/>
</dbReference>
<evidence type="ECO:0000259" key="10">
    <source>
        <dbReference type="SMART" id="SM00739"/>
    </source>
</evidence>
<gene>
    <name evidence="8" type="primary">rplX</name>
    <name evidence="11" type="ORF">SAMN05421540_10196</name>
</gene>
<evidence type="ECO:0000256" key="1">
    <source>
        <dbReference type="ARBA" id="ARBA00010618"/>
    </source>
</evidence>
<dbReference type="SUPFAM" id="SSF50104">
    <property type="entry name" value="Translation proteins SH3-like domain"/>
    <property type="match status" value="1"/>
</dbReference>
<keyword evidence="12" id="KW-1185">Reference proteome</keyword>
<evidence type="ECO:0000256" key="2">
    <source>
        <dbReference type="ARBA" id="ARBA00022730"/>
    </source>
</evidence>
<evidence type="ECO:0000256" key="7">
    <source>
        <dbReference type="ARBA" id="ARBA00058688"/>
    </source>
</evidence>
<dbReference type="SMART" id="SM00739">
    <property type="entry name" value="KOW"/>
    <property type="match status" value="1"/>
</dbReference>
<dbReference type="InterPro" id="IPR041988">
    <property type="entry name" value="Ribosomal_uL24_KOW"/>
</dbReference>